<dbReference type="GO" id="GO:0008460">
    <property type="term" value="F:dTDP-glucose 4,6-dehydratase activity"/>
    <property type="evidence" value="ECO:0007669"/>
    <property type="project" value="UniProtKB-EC"/>
</dbReference>
<evidence type="ECO:0000256" key="7">
    <source>
        <dbReference type="RuleBase" id="RU004473"/>
    </source>
</evidence>
<dbReference type="AlphaFoldDB" id="A0A556RU92"/>
<evidence type="ECO:0000313" key="9">
    <source>
        <dbReference type="EMBL" id="TSJ92423.1"/>
    </source>
</evidence>
<dbReference type="SUPFAM" id="SSF51735">
    <property type="entry name" value="NAD(P)-binding Rossmann-fold domains"/>
    <property type="match status" value="1"/>
</dbReference>
<evidence type="ECO:0000256" key="5">
    <source>
        <dbReference type="ARBA" id="ARBA00023027"/>
    </source>
</evidence>
<protein>
    <recommendedName>
        <fullName evidence="4 7">dTDP-glucose 4,6-dehydratase</fullName>
        <ecNumber evidence="4 7">4.2.1.46</ecNumber>
    </recommendedName>
</protein>
<reference evidence="9 10" key="1">
    <citation type="submission" date="2019-07" db="EMBL/GenBank/DDBJ databases">
        <title>Gilliamella genomes.</title>
        <authorList>
            <person name="Zheng H."/>
        </authorList>
    </citation>
    <scope>NUCLEOTIDE SEQUENCE [LARGE SCALE GENOMIC DNA]</scope>
    <source>
        <strain evidence="9 10">W8131</strain>
    </source>
</reference>
<name>A0A556RU92_9GAMM</name>
<evidence type="ECO:0000313" key="10">
    <source>
        <dbReference type="Proteomes" id="UP000319138"/>
    </source>
</evidence>
<evidence type="ECO:0000256" key="2">
    <source>
        <dbReference type="ARBA" id="ARBA00001911"/>
    </source>
</evidence>
<dbReference type="EC" id="4.2.1.46" evidence="4 7"/>
<sequence length="337" mass="38467">MKILITGGAGFIGSAVVRFIIKNSPHYVINIDKLTYAANLKGLESVSYSEKYIFEKVDICNRQQLEHVFKLYQPHAVIHLAAESHVDRSIANPFTFIENNIIGTFTLLEVTRNYLNYTSKQTKENFRFIHVSTDEVYGELKSKESSFNESSCYSPSSPYSASKASSDHLVSAWYRTYGIPTIITHSSNNYGPYQHQEKLIPATITNALENKPIQIYGNGLQIRDWIYVKDTARALYFILINGRIGETYNIGANNECTNISIVQNVCSILDKFKPIQKNGIKCYKELIKFVTDRPGHDYRYAIDTSKIRQLGWEPLESLDKGLKKTIRSYFLNIRIKG</sequence>
<accession>A0A556RU92</accession>
<dbReference type="NCBIfam" id="TIGR01181">
    <property type="entry name" value="dTDP_gluc_dehyt"/>
    <property type="match status" value="1"/>
</dbReference>
<dbReference type="Gene3D" id="3.40.50.720">
    <property type="entry name" value="NAD(P)-binding Rossmann-like Domain"/>
    <property type="match status" value="1"/>
</dbReference>
<dbReference type="InterPro" id="IPR016040">
    <property type="entry name" value="NAD(P)-bd_dom"/>
</dbReference>
<proteinExistence type="inferred from homology"/>
<dbReference type="Gene3D" id="3.90.25.10">
    <property type="entry name" value="UDP-galactose 4-epimerase, domain 1"/>
    <property type="match status" value="1"/>
</dbReference>
<comment type="caution">
    <text evidence="9">The sequence shown here is derived from an EMBL/GenBank/DDBJ whole genome shotgun (WGS) entry which is preliminary data.</text>
</comment>
<dbReference type="EMBL" id="VMHL01000001">
    <property type="protein sequence ID" value="TSJ92423.1"/>
    <property type="molecule type" value="Genomic_DNA"/>
</dbReference>
<dbReference type="Proteomes" id="UP000319138">
    <property type="component" value="Unassembled WGS sequence"/>
</dbReference>
<dbReference type="InterPro" id="IPR036291">
    <property type="entry name" value="NAD(P)-bd_dom_sf"/>
</dbReference>
<gene>
    <name evidence="9" type="primary">rfbB</name>
    <name evidence="9" type="ORF">FPQ14_03590</name>
</gene>
<evidence type="ECO:0000256" key="3">
    <source>
        <dbReference type="ARBA" id="ARBA00008178"/>
    </source>
</evidence>
<evidence type="ECO:0000256" key="4">
    <source>
        <dbReference type="ARBA" id="ARBA00011990"/>
    </source>
</evidence>
<dbReference type="GO" id="GO:0009225">
    <property type="term" value="P:nucleotide-sugar metabolic process"/>
    <property type="evidence" value="ECO:0007669"/>
    <property type="project" value="InterPro"/>
</dbReference>
<dbReference type="InterPro" id="IPR005888">
    <property type="entry name" value="dTDP_Gluc_deHydtase"/>
</dbReference>
<dbReference type="Pfam" id="PF16363">
    <property type="entry name" value="GDP_Man_Dehyd"/>
    <property type="match status" value="1"/>
</dbReference>
<feature type="domain" description="NAD(P)-binding" evidence="8">
    <location>
        <begin position="4"/>
        <end position="325"/>
    </location>
</feature>
<organism evidence="9 10">
    <name type="scientific">Gilliamella apicola</name>
    <dbReference type="NCBI Taxonomy" id="1196095"/>
    <lineage>
        <taxon>Bacteria</taxon>
        <taxon>Pseudomonadati</taxon>
        <taxon>Pseudomonadota</taxon>
        <taxon>Gammaproteobacteria</taxon>
        <taxon>Orbales</taxon>
        <taxon>Orbaceae</taxon>
        <taxon>Gilliamella</taxon>
    </lineage>
</organism>
<dbReference type="PANTHER" id="PTHR43000">
    <property type="entry name" value="DTDP-D-GLUCOSE 4,6-DEHYDRATASE-RELATED"/>
    <property type="match status" value="1"/>
</dbReference>
<comment type="similarity">
    <text evidence="3 7">Belongs to the NAD(P)-dependent epimerase/dehydratase family. dTDP-glucose dehydratase subfamily.</text>
</comment>
<evidence type="ECO:0000256" key="6">
    <source>
        <dbReference type="ARBA" id="ARBA00023239"/>
    </source>
</evidence>
<evidence type="ECO:0000256" key="1">
    <source>
        <dbReference type="ARBA" id="ARBA00001539"/>
    </source>
</evidence>
<evidence type="ECO:0000259" key="8">
    <source>
        <dbReference type="Pfam" id="PF16363"/>
    </source>
</evidence>
<comment type="cofactor">
    <cofactor evidence="2 7">
        <name>NAD(+)</name>
        <dbReference type="ChEBI" id="CHEBI:57540"/>
    </cofactor>
</comment>
<keyword evidence="6 7" id="KW-0456">Lyase</keyword>
<dbReference type="CDD" id="cd05246">
    <property type="entry name" value="dTDP_GD_SDR_e"/>
    <property type="match status" value="1"/>
</dbReference>
<keyword evidence="5" id="KW-0520">NAD</keyword>
<comment type="catalytic activity">
    <reaction evidence="1 7">
        <text>dTDP-alpha-D-glucose = dTDP-4-dehydro-6-deoxy-alpha-D-glucose + H2O</text>
        <dbReference type="Rhea" id="RHEA:17221"/>
        <dbReference type="ChEBI" id="CHEBI:15377"/>
        <dbReference type="ChEBI" id="CHEBI:57477"/>
        <dbReference type="ChEBI" id="CHEBI:57649"/>
        <dbReference type="EC" id="4.2.1.46"/>
    </reaction>
</comment>